<dbReference type="PANTHER" id="PTHR37302:SF1">
    <property type="entry name" value="PROTEIN DINB"/>
    <property type="match status" value="1"/>
</dbReference>
<dbReference type="Pfam" id="PF05163">
    <property type="entry name" value="DinB"/>
    <property type="match status" value="1"/>
</dbReference>
<evidence type="ECO:0000313" key="4">
    <source>
        <dbReference type="Proteomes" id="UP001595722"/>
    </source>
</evidence>
<keyword evidence="4" id="KW-1185">Reference proteome</keyword>
<keyword evidence="2" id="KW-0479">Metal-binding</keyword>
<gene>
    <name evidence="3" type="ORF">ACFOMG_04690</name>
</gene>
<reference evidence="4" key="1">
    <citation type="journal article" date="2019" name="Int. J. Syst. Evol. Microbiol.">
        <title>The Global Catalogue of Microorganisms (GCM) 10K type strain sequencing project: providing services to taxonomists for standard genome sequencing and annotation.</title>
        <authorList>
            <consortium name="The Broad Institute Genomics Platform"/>
            <consortium name="The Broad Institute Genome Sequencing Center for Infectious Disease"/>
            <person name="Wu L."/>
            <person name="Ma J."/>
        </authorList>
    </citation>
    <scope>NUCLEOTIDE SEQUENCE [LARGE SCALE GENOMIC DNA]</scope>
    <source>
        <strain evidence="4">KCTC 42424</strain>
    </source>
</reference>
<dbReference type="SUPFAM" id="SSF109854">
    <property type="entry name" value="DinB/YfiT-like putative metalloenzymes"/>
    <property type="match status" value="1"/>
</dbReference>
<comment type="similarity">
    <text evidence="1">Belongs to the DinB family.</text>
</comment>
<dbReference type="Proteomes" id="UP001595722">
    <property type="component" value="Unassembled WGS sequence"/>
</dbReference>
<dbReference type="PANTHER" id="PTHR37302">
    <property type="entry name" value="SLR1116 PROTEIN"/>
    <property type="match status" value="1"/>
</dbReference>
<dbReference type="RefSeq" id="WP_376865098.1">
    <property type="nucleotide sequence ID" value="NZ_JBHRYB010000005.1"/>
</dbReference>
<dbReference type="InterPro" id="IPR034660">
    <property type="entry name" value="DinB/YfiT-like"/>
</dbReference>
<protein>
    <submittedName>
        <fullName evidence="3">DinB family protein</fullName>
    </submittedName>
</protein>
<dbReference type="EMBL" id="JBHRYB010000005">
    <property type="protein sequence ID" value="MFC3679408.1"/>
    <property type="molecule type" value="Genomic_DNA"/>
</dbReference>
<organism evidence="3 4">
    <name type="scientific">Bacterioplanoides pacificum</name>
    <dbReference type="NCBI Taxonomy" id="1171596"/>
    <lineage>
        <taxon>Bacteria</taxon>
        <taxon>Pseudomonadati</taxon>
        <taxon>Pseudomonadota</taxon>
        <taxon>Gammaproteobacteria</taxon>
        <taxon>Oceanospirillales</taxon>
        <taxon>Oceanospirillaceae</taxon>
        <taxon>Bacterioplanoides</taxon>
    </lineage>
</organism>
<comment type="caution">
    <text evidence="3">The sequence shown here is derived from an EMBL/GenBank/DDBJ whole genome shotgun (WGS) entry which is preliminary data.</text>
</comment>
<dbReference type="Gene3D" id="1.20.120.450">
    <property type="entry name" value="dinb family like domain"/>
    <property type="match status" value="1"/>
</dbReference>
<evidence type="ECO:0000256" key="1">
    <source>
        <dbReference type="ARBA" id="ARBA00008635"/>
    </source>
</evidence>
<sequence>MPWSDHHRRAARYNRWINESLYQVCLALPAPQLNDDCGLFFQSINGSWNHLLITDLMWLSRMQHVYPILEELKDIDFPRRLNGQISDQLQLLWPLRQRVDDVLIRWCDLLRQDDATAVIEYTSSSGQPRVKPLDQILQHLFNHQTHHRGQITAALSAIGTDYGETDLLFMPQPDDC</sequence>
<evidence type="ECO:0000256" key="2">
    <source>
        <dbReference type="ARBA" id="ARBA00022723"/>
    </source>
</evidence>
<evidence type="ECO:0000313" key="3">
    <source>
        <dbReference type="EMBL" id="MFC3679408.1"/>
    </source>
</evidence>
<accession>A0ABV7VTK0</accession>
<dbReference type="InterPro" id="IPR007837">
    <property type="entry name" value="DinB"/>
</dbReference>
<proteinExistence type="inferred from homology"/>
<name>A0ABV7VTK0_9GAMM</name>